<evidence type="ECO:0000256" key="1">
    <source>
        <dbReference type="SAM" id="MobiDB-lite"/>
    </source>
</evidence>
<organism evidence="3 4">
    <name type="scientific">Roseateles saccharophilus</name>
    <name type="common">Pseudomonas saccharophila</name>
    <dbReference type="NCBI Taxonomy" id="304"/>
    <lineage>
        <taxon>Bacteria</taxon>
        <taxon>Pseudomonadati</taxon>
        <taxon>Pseudomonadota</taxon>
        <taxon>Betaproteobacteria</taxon>
        <taxon>Burkholderiales</taxon>
        <taxon>Sphaerotilaceae</taxon>
        <taxon>Roseateles</taxon>
    </lineage>
</organism>
<accession>A0ABU1YJI3</accession>
<keyword evidence="4" id="KW-1185">Reference proteome</keyword>
<reference evidence="3 4" key="1">
    <citation type="submission" date="2023-07" db="EMBL/GenBank/DDBJ databases">
        <title>Sorghum-associated microbial communities from plants grown in Nebraska, USA.</title>
        <authorList>
            <person name="Schachtman D."/>
        </authorList>
    </citation>
    <scope>NUCLEOTIDE SEQUENCE [LARGE SCALE GENOMIC DNA]</scope>
    <source>
        <strain evidence="3 4">BE314</strain>
    </source>
</reference>
<dbReference type="Proteomes" id="UP001180453">
    <property type="component" value="Unassembled WGS sequence"/>
</dbReference>
<protein>
    <recommendedName>
        <fullName evidence="5">TonB C-terminal domain-containing protein</fullName>
    </recommendedName>
</protein>
<evidence type="ECO:0008006" key="5">
    <source>
        <dbReference type="Google" id="ProtNLM"/>
    </source>
</evidence>
<feature type="compositionally biased region" description="Low complexity" evidence="1">
    <location>
        <begin position="73"/>
        <end position="90"/>
    </location>
</feature>
<evidence type="ECO:0000256" key="2">
    <source>
        <dbReference type="SAM" id="SignalP"/>
    </source>
</evidence>
<dbReference type="RefSeq" id="WP_310263295.1">
    <property type="nucleotide sequence ID" value="NZ_JAVDXU010000001.1"/>
</dbReference>
<evidence type="ECO:0000313" key="4">
    <source>
        <dbReference type="Proteomes" id="UP001180453"/>
    </source>
</evidence>
<keyword evidence="2" id="KW-0732">Signal</keyword>
<sequence>MNEAVKGGKPVLVSAALALAAHAALLLGPTGPRAGRQGASAPPAVTARLAIETPAPAEPPPLPEPEPTPAPAPAQVAVASASAQPPAAAEVGPPDTEPPVFEAAAPRIGFPDAPLPADGVQLRAYVELEADGNPRQISMASPPGTAVPPLGFQKLAEIGLRQARFKPGLGSAYCLQIRFEPDTPAPKLSWLPGAARDVSRCLAGTAPPPRDIDVAASAP</sequence>
<feature type="compositionally biased region" description="Pro residues" evidence="1">
    <location>
        <begin position="56"/>
        <end position="72"/>
    </location>
</feature>
<gene>
    <name evidence="3" type="ORF">J2X20_001647</name>
</gene>
<dbReference type="EMBL" id="JAVDXU010000001">
    <property type="protein sequence ID" value="MDR7269018.1"/>
    <property type="molecule type" value="Genomic_DNA"/>
</dbReference>
<comment type="caution">
    <text evidence="3">The sequence shown here is derived from an EMBL/GenBank/DDBJ whole genome shotgun (WGS) entry which is preliminary data.</text>
</comment>
<feature type="chain" id="PRO_5045724724" description="TonB C-terminal domain-containing protein" evidence="2">
    <location>
        <begin position="24"/>
        <end position="219"/>
    </location>
</feature>
<evidence type="ECO:0000313" key="3">
    <source>
        <dbReference type="EMBL" id="MDR7269018.1"/>
    </source>
</evidence>
<feature type="signal peptide" evidence="2">
    <location>
        <begin position="1"/>
        <end position="23"/>
    </location>
</feature>
<name>A0ABU1YJI3_ROSSA</name>
<feature type="region of interest" description="Disordered" evidence="1">
    <location>
        <begin position="28"/>
        <end position="97"/>
    </location>
</feature>
<proteinExistence type="predicted"/>